<dbReference type="EMBL" id="CAJVQB010006106">
    <property type="protein sequence ID" value="CAG8677233.1"/>
    <property type="molecule type" value="Genomic_DNA"/>
</dbReference>
<dbReference type="Proteomes" id="UP000789901">
    <property type="component" value="Unassembled WGS sequence"/>
</dbReference>
<feature type="domain" description="DUF7431" evidence="1">
    <location>
        <begin position="444"/>
        <end position="637"/>
    </location>
</feature>
<reference evidence="2 3" key="1">
    <citation type="submission" date="2021-06" db="EMBL/GenBank/DDBJ databases">
        <authorList>
            <person name="Kallberg Y."/>
            <person name="Tangrot J."/>
            <person name="Rosling A."/>
        </authorList>
    </citation>
    <scope>NUCLEOTIDE SEQUENCE [LARGE SCALE GENOMIC DNA]</scope>
    <source>
        <strain evidence="2 3">120-4 pot B 10/14</strain>
    </source>
</reference>
<accession>A0ABN7UVW6</accession>
<sequence>MKVKEVKAILNNELTIDILLDENPTLSKVYNQFKRNQSSEELITKEAENKIKLKDILGNNNELYICFDPPITRVKIYTHTHLNNVMPRWKSLPSEAYLDEVRSKLEMASNSVFFHLNADFDRSDEASTKWIDISSKDDKNLKLEIRRDGDIDWNKLMEQCDSGLLYENENIQTAQLKAFTIDITKIKPNLYLQPPSENVKFKCEQRFDSVFKERLIIKGQIASTLPYLSVLLDISYDKVNELQKSRVVSTEYTCELIRKAEIKFIKELNIKLNDDFVKKVKLALKDPNPLKKLGEITKEYGHFYASEIIFGGAIIEKNNYRQEKGVNHVNVNCEVQNEIEESMTKILDISKLTTIGGKDTLYSKKDSQKWNDSVDDSKYWRIISYKIQPIFDLLDDELRNRVLESFGKQILKEGIKPIDIRVPFNGSIHVNFDDETGDIADINKCQIFASLMNKQKVIDVFSVRIEYADNNSPYFVIHHIGSKESKKRNFNIAIGWFIIGYPRNFEFKQKNCMIKVFSEERDLNEEGAQNSFEITDNFICKQDCKLVMSELSIPKSSNIDLHKSNIVIGAHFTESGNKICTFTHDLDNSSADKLSEFRSHSNLKIVYSSEKNLCSIIKSCSTKHENFAISLFVNLLNECNYHGFVNLTPKFPIYYLISHENGQIPDNFNCGVSYFIKK</sequence>
<dbReference type="Pfam" id="PF24209">
    <property type="entry name" value="DUF7431"/>
    <property type="match status" value="1"/>
</dbReference>
<comment type="caution">
    <text evidence="2">The sequence shown here is derived from an EMBL/GenBank/DDBJ whole genome shotgun (WGS) entry which is preliminary data.</text>
</comment>
<dbReference type="InterPro" id="IPR055854">
    <property type="entry name" value="DUF7431"/>
</dbReference>
<evidence type="ECO:0000259" key="1">
    <source>
        <dbReference type="Pfam" id="PF24209"/>
    </source>
</evidence>
<evidence type="ECO:0000313" key="3">
    <source>
        <dbReference type="Proteomes" id="UP000789901"/>
    </source>
</evidence>
<protein>
    <submittedName>
        <fullName evidence="2">17694_t:CDS:1</fullName>
    </submittedName>
</protein>
<evidence type="ECO:0000313" key="2">
    <source>
        <dbReference type="EMBL" id="CAG8677233.1"/>
    </source>
</evidence>
<organism evidence="2 3">
    <name type="scientific">Gigaspora margarita</name>
    <dbReference type="NCBI Taxonomy" id="4874"/>
    <lineage>
        <taxon>Eukaryota</taxon>
        <taxon>Fungi</taxon>
        <taxon>Fungi incertae sedis</taxon>
        <taxon>Mucoromycota</taxon>
        <taxon>Glomeromycotina</taxon>
        <taxon>Glomeromycetes</taxon>
        <taxon>Diversisporales</taxon>
        <taxon>Gigasporaceae</taxon>
        <taxon>Gigaspora</taxon>
    </lineage>
</organism>
<name>A0ABN7UVW6_GIGMA</name>
<keyword evidence="3" id="KW-1185">Reference proteome</keyword>
<proteinExistence type="predicted"/>
<gene>
    <name evidence="2" type="ORF">GMARGA_LOCUS10759</name>
</gene>